<evidence type="ECO:0000256" key="13">
    <source>
        <dbReference type="ARBA" id="ARBA00030934"/>
    </source>
</evidence>
<keyword evidence="7" id="KW-0997">Cell inner membrane</keyword>
<dbReference type="Pfam" id="PF02411">
    <property type="entry name" value="MerT"/>
    <property type="match status" value="1"/>
</dbReference>
<evidence type="ECO:0000256" key="1">
    <source>
        <dbReference type="ARBA" id="ARBA00004429"/>
    </source>
</evidence>
<evidence type="ECO:0000256" key="4">
    <source>
        <dbReference type="ARBA" id="ARBA00022448"/>
    </source>
</evidence>
<evidence type="ECO:0000259" key="17">
    <source>
        <dbReference type="PROSITE" id="PS50846"/>
    </source>
</evidence>
<evidence type="ECO:0000256" key="5">
    <source>
        <dbReference type="ARBA" id="ARBA00022466"/>
    </source>
</evidence>
<dbReference type="CDD" id="cd00371">
    <property type="entry name" value="HMA"/>
    <property type="match status" value="1"/>
</dbReference>
<keyword evidence="9" id="KW-0479">Metal-binding</keyword>
<evidence type="ECO:0000313" key="18">
    <source>
        <dbReference type="EMBL" id="ANE50789.1"/>
    </source>
</evidence>
<dbReference type="InterPro" id="IPR036163">
    <property type="entry name" value="HMA_dom_sf"/>
</dbReference>
<evidence type="ECO:0000256" key="8">
    <source>
        <dbReference type="ARBA" id="ARBA00022692"/>
    </source>
</evidence>
<comment type="similarity">
    <text evidence="2">Belongs to the MerT family.</text>
</comment>
<reference evidence="18 19" key="2">
    <citation type="journal article" date="2016" name="Int. J. Syst. Evol. Microbiol.">
        <title>Flavisolibacter tropicus sp. nov., isolated from tropical soil.</title>
        <authorList>
            <person name="Lee J.J."/>
            <person name="Kang M.S."/>
            <person name="Kim G.S."/>
            <person name="Lee C.S."/>
            <person name="Lim S."/>
            <person name="Lee J."/>
            <person name="Roh S.H."/>
            <person name="Kang H."/>
            <person name="Ha J.M."/>
            <person name="Bae S."/>
            <person name="Jung H.Y."/>
            <person name="Kim M.K."/>
        </authorList>
    </citation>
    <scope>NUCLEOTIDE SEQUENCE [LARGE SCALE GENOMIC DNA]</scope>
    <source>
        <strain evidence="18 19">LCS9</strain>
    </source>
</reference>
<keyword evidence="5" id="KW-0475">Mercuric resistance</keyword>
<keyword evidence="4" id="KW-0813">Transport</keyword>
<dbReference type="NCBIfam" id="NF033556">
    <property type="entry name" value="MerTP_fusion"/>
    <property type="match status" value="1"/>
</dbReference>
<keyword evidence="16" id="KW-0732">Signal</keyword>
<dbReference type="GO" id="GO:0015097">
    <property type="term" value="F:mercury ion transmembrane transporter activity"/>
    <property type="evidence" value="ECO:0007669"/>
    <property type="project" value="InterPro"/>
</dbReference>
<evidence type="ECO:0000256" key="3">
    <source>
        <dbReference type="ARBA" id="ARBA00017053"/>
    </source>
</evidence>
<dbReference type="EMBL" id="CP011390">
    <property type="protein sequence ID" value="ANE50789.1"/>
    <property type="molecule type" value="Genomic_DNA"/>
</dbReference>
<dbReference type="FunFam" id="3.30.70.100:FF:000001">
    <property type="entry name" value="ATPase copper transporting beta"/>
    <property type="match status" value="1"/>
</dbReference>
<evidence type="ECO:0000256" key="2">
    <source>
        <dbReference type="ARBA" id="ARBA00008224"/>
    </source>
</evidence>
<dbReference type="STRING" id="1492898.SY85_10030"/>
<keyword evidence="11 15" id="KW-1133">Transmembrane helix</keyword>
<feature type="signal peptide" evidence="16">
    <location>
        <begin position="1"/>
        <end position="27"/>
    </location>
</feature>
<protein>
    <recommendedName>
        <fullName evidence="3">Mercuric transport protein MerT</fullName>
    </recommendedName>
    <alternativeName>
        <fullName evidence="13">Mercury ion transport protein</fullName>
    </alternativeName>
</protein>
<reference evidence="19" key="1">
    <citation type="submission" date="2015-01" db="EMBL/GenBank/DDBJ databases">
        <title>Flavisolibacter sp./LCS9/ whole genome sequencing.</title>
        <authorList>
            <person name="Kim M.K."/>
            <person name="Srinivasan S."/>
            <person name="Lee J.-J."/>
        </authorList>
    </citation>
    <scope>NUCLEOTIDE SEQUENCE [LARGE SCALE GENOMIC DNA]</scope>
    <source>
        <strain evidence="19">LCS9</strain>
    </source>
</reference>
<evidence type="ECO:0000256" key="12">
    <source>
        <dbReference type="ARBA" id="ARBA00023136"/>
    </source>
</evidence>
<evidence type="ECO:0000256" key="7">
    <source>
        <dbReference type="ARBA" id="ARBA00022519"/>
    </source>
</evidence>
<evidence type="ECO:0000256" key="16">
    <source>
        <dbReference type="SAM" id="SignalP"/>
    </source>
</evidence>
<dbReference type="RefSeq" id="WP_066404111.1">
    <property type="nucleotide sequence ID" value="NZ_CP011390.1"/>
</dbReference>
<organism evidence="18 19">
    <name type="scientific">Flavisolibacter tropicus</name>
    <dbReference type="NCBI Taxonomy" id="1492898"/>
    <lineage>
        <taxon>Bacteria</taxon>
        <taxon>Pseudomonadati</taxon>
        <taxon>Bacteroidota</taxon>
        <taxon>Chitinophagia</taxon>
        <taxon>Chitinophagales</taxon>
        <taxon>Chitinophagaceae</taxon>
        <taxon>Flavisolibacter</taxon>
    </lineage>
</organism>
<dbReference type="Gene3D" id="3.30.70.100">
    <property type="match status" value="1"/>
</dbReference>
<feature type="transmembrane region" description="Helical" evidence="15">
    <location>
        <begin position="88"/>
        <end position="107"/>
    </location>
</feature>
<dbReference type="SUPFAM" id="SSF55008">
    <property type="entry name" value="HMA, heavy metal-associated domain"/>
    <property type="match status" value="1"/>
</dbReference>
<dbReference type="PROSITE" id="PS50846">
    <property type="entry name" value="HMA_2"/>
    <property type="match status" value="1"/>
</dbReference>
<gene>
    <name evidence="18" type="ORF">SY85_10030</name>
</gene>
<feature type="chain" id="PRO_5008001170" description="Mercuric transport protein MerT" evidence="16">
    <location>
        <begin position="28"/>
        <end position="199"/>
    </location>
</feature>
<dbReference type="AlphaFoldDB" id="A0A172TUM5"/>
<sequence length="199" mass="21159">MVRNKSASLGLLSSLAASLCCFTPLVAALGGVSGVASTFSWIEPARPYLIGSSVLLLGLAWFQRLRPVKRDDCGCEVSKKQSILQSNGFLAVVTVLAVLLMTFPSYAHVFYAKKKPVEAVATTPTASLKEVEFAVKGMGCASCEPEVESAVGKLAGIQNVKASAVKKNTVVQFDPTKTTIEDIRNAINSTGYTVQNVKR</sequence>
<dbReference type="KEGG" id="fla:SY85_10030"/>
<keyword evidence="6" id="KW-1003">Cell membrane</keyword>
<dbReference type="PANTHER" id="PTHR46594:SF4">
    <property type="entry name" value="P-TYPE CATION-TRANSPORTING ATPASE"/>
    <property type="match status" value="1"/>
</dbReference>
<dbReference type="InterPro" id="IPR003457">
    <property type="entry name" value="Transprt_MerT"/>
</dbReference>
<keyword evidence="12 15" id="KW-0472">Membrane</keyword>
<dbReference type="OrthoDB" id="1493145at2"/>
<evidence type="ECO:0000313" key="19">
    <source>
        <dbReference type="Proteomes" id="UP000077177"/>
    </source>
</evidence>
<evidence type="ECO:0000256" key="9">
    <source>
        <dbReference type="ARBA" id="ARBA00022723"/>
    </source>
</evidence>
<dbReference type="GO" id="GO:0005886">
    <property type="term" value="C:plasma membrane"/>
    <property type="evidence" value="ECO:0007669"/>
    <property type="project" value="UniProtKB-SubCell"/>
</dbReference>
<feature type="transmembrane region" description="Helical" evidence="15">
    <location>
        <begin position="44"/>
        <end position="62"/>
    </location>
</feature>
<evidence type="ECO:0000256" key="15">
    <source>
        <dbReference type="SAM" id="Phobius"/>
    </source>
</evidence>
<comment type="subcellular location">
    <subcellularLocation>
        <location evidence="1">Cell inner membrane</location>
        <topology evidence="1">Multi-pass membrane protein</topology>
    </subcellularLocation>
</comment>
<comment type="function">
    <text evidence="14">Involved in mercury resistance. Probably transfers a mercuric ion from the periplasmic Hg(2+)-binding protein MerP to the cytoplasmic mercuric reductase MerA.</text>
</comment>
<proteinExistence type="inferred from homology"/>
<dbReference type="PANTHER" id="PTHR46594">
    <property type="entry name" value="P-TYPE CATION-TRANSPORTING ATPASE"/>
    <property type="match status" value="1"/>
</dbReference>
<keyword evidence="10" id="KW-0476">Mercury</keyword>
<keyword evidence="19" id="KW-1185">Reference proteome</keyword>
<evidence type="ECO:0000256" key="11">
    <source>
        <dbReference type="ARBA" id="ARBA00022989"/>
    </source>
</evidence>
<dbReference type="Gene3D" id="1.10.287.910">
    <property type="entry name" value="bacterial mercury transporter, merf"/>
    <property type="match status" value="1"/>
</dbReference>
<evidence type="ECO:0000256" key="6">
    <source>
        <dbReference type="ARBA" id="ARBA00022475"/>
    </source>
</evidence>
<dbReference type="GO" id="GO:0046872">
    <property type="term" value="F:metal ion binding"/>
    <property type="evidence" value="ECO:0007669"/>
    <property type="project" value="UniProtKB-KW"/>
</dbReference>
<name>A0A172TUM5_9BACT</name>
<evidence type="ECO:0000256" key="10">
    <source>
        <dbReference type="ARBA" id="ARBA00022914"/>
    </source>
</evidence>
<accession>A0A172TUM5</accession>
<keyword evidence="8 15" id="KW-0812">Transmembrane</keyword>
<feature type="domain" description="HMA" evidence="17">
    <location>
        <begin position="129"/>
        <end position="195"/>
    </location>
</feature>
<dbReference type="Pfam" id="PF00403">
    <property type="entry name" value="HMA"/>
    <property type="match status" value="1"/>
</dbReference>
<dbReference type="Proteomes" id="UP000077177">
    <property type="component" value="Chromosome"/>
</dbReference>
<dbReference type="InterPro" id="IPR006121">
    <property type="entry name" value="HMA_dom"/>
</dbReference>
<evidence type="ECO:0000256" key="14">
    <source>
        <dbReference type="ARBA" id="ARBA00045720"/>
    </source>
</evidence>